<dbReference type="AlphaFoldDB" id="A0ABD3GYV5"/>
<name>A0ABD3GYV5_9MARC</name>
<organism evidence="1 2">
    <name type="scientific">Riccia sorocarpa</name>
    <dbReference type="NCBI Taxonomy" id="122646"/>
    <lineage>
        <taxon>Eukaryota</taxon>
        <taxon>Viridiplantae</taxon>
        <taxon>Streptophyta</taxon>
        <taxon>Embryophyta</taxon>
        <taxon>Marchantiophyta</taxon>
        <taxon>Marchantiopsida</taxon>
        <taxon>Marchantiidae</taxon>
        <taxon>Marchantiales</taxon>
        <taxon>Ricciaceae</taxon>
        <taxon>Riccia</taxon>
    </lineage>
</organism>
<comment type="caution">
    <text evidence="1">The sequence shown here is derived from an EMBL/GenBank/DDBJ whole genome shotgun (WGS) entry which is preliminary data.</text>
</comment>
<keyword evidence="2" id="KW-1185">Reference proteome</keyword>
<dbReference type="Proteomes" id="UP001633002">
    <property type="component" value="Unassembled WGS sequence"/>
</dbReference>
<evidence type="ECO:0000313" key="1">
    <source>
        <dbReference type="EMBL" id="KAL3683034.1"/>
    </source>
</evidence>
<protein>
    <submittedName>
        <fullName evidence="1">Uncharacterized protein</fullName>
    </submittedName>
</protein>
<gene>
    <name evidence="1" type="ORF">R1sor_001056</name>
</gene>
<proteinExistence type="predicted"/>
<reference evidence="1 2" key="1">
    <citation type="submission" date="2024-09" db="EMBL/GenBank/DDBJ databases">
        <title>Chromosome-scale assembly of Riccia sorocarpa.</title>
        <authorList>
            <person name="Paukszto L."/>
        </authorList>
    </citation>
    <scope>NUCLEOTIDE SEQUENCE [LARGE SCALE GENOMIC DNA]</scope>
    <source>
        <strain evidence="1">LP-2024</strain>
        <tissue evidence="1">Aerial parts of the thallus</tissue>
    </source>
</reference>
<accession>A0ABD3GYV5</accession>
<sequence length="153" mass="16732">MVVRDIAAEIEELFRQEEEEGLDLLLQEELASVGCPATELDPEELFTILDKTVILKTPVARECDVRRTTSIPLEQDEIGSVPVWTSKLWDGECAPPYVNFGVLLGGGDTLYRAGIKVGESGIGKKDVTLGTTVSNLWACSSGHDESYRASNFL</sequence>
<dbReference type="EMBL" id="JBJQOH010000006">
    <property type="protein sequence ID" value="KAL3683034.1"/>
    <property type="molecule type" value="Genomic_DNA"/>
</dbReference>
<evidence type="ECO:0000313" key="2">
    <source>
        <dbReference type="Proteomes" id="UP001633002"/>
    </source>
</evidence>